<reference evidence="3 5" key="1">
    <citation type="journal article" date="2011" name="Nature">
        <title>The Medicago genome provides insight into the evolution of rhizobial symbioses.</title>
        <authorList>
            <person name="Young N.D."/>
            <person name="Debelle F."/>
            <person name="Oldroyd G.E."/>
            <person name="Geurts R."/>
            <person name="Cannon S.B."/>
            <person name="Udvardi M.K."/>
            <person name="Benedito V.A."/>
            <person name="Mayer K.F."/>
            <person name="Gouzy J."/>
            <person name="Schoof H."/>
            <person name="Van de Peer Y."/>
            <person name="Proost S."/>
            <person name="Cook D.R."/>
            <person name="Meyers B.C."/>
            <person name="Spannagl M."/>
            <person name="Cheung F."/>
            <person name="De Mita S."/>
            <person name="Krishnakumar V."/>
            <person name="Gundlach H."/>
            <person name="Zhou S."/>
            <person name="Mudge J."/>
            <person name="Bharti A.K."/>
            <person name="Murray J.D."/>
            <person name="Naoumkina M.A."/>
            <person name="Rosen B."/>
            <person name="Silverstein K.A."/>
            <person name="Tang H."/>
            <person name="Rombauts S."/>
            <person name="Zhao P.X."/>
            <person name="Zhou P."/>
            <person name="Barbe V."/>
            <person name="Bardou P."/>
            <person name="Bechner M."/>
            <person name="Bellec A."/>
            <person name="Berger A."/>
            <person name="Berges H."/>
            <person name="Bidwell S."/>
            <person name="Bisseling T."/>
            <person name="Choisne N."/>
            <person name="Couloux A."/>
            <person name="Denny R."/>
            <person name="Deshpande S."/>
            <person name="Dai X."/>
            <person name="Doyle J.J."/>
            <person name="Dudez A.M."/>
            <person name="Farmer A.D."/>
            <person name="Fouteau S."/>
            <person name="Franken C."/>
            <person name="Gibelin C."/>
            <person name="Gish J."/>
            <person name="Goldstein S."/>
            <person name="Gonzalez A.J."/>
            <person name="Green P.J."/>
            <person name="Hallab A."/>
            <person name="Hartog M."/>
            <person name="Hua A."/>
            <person name="Humphray S.J."/>
            <person name="Jeong D.H."/>
            <person name="Jing Y."/>
            <person name="Jocker A."/>
            <person name="Kenton S.M."/>
            <person name="Kim D.J."/>
            <person name="Klee K."/>
            <person name="Lai H."/>
            <person name="Lang C."/>
            <person name="Lin S."/>
            <person name="Macmil S.L."/>
            <person name="Magdelenat G."/>
            <person name="Matthews L."/>
            <person name="McCorrison J."/>
            <person name="Monaghan E.L."/>
            <person name="Mun J.H."/>
            <person name="Najar F.Z."/>
            <person name="Nicholson C."/>
            <person name="Noirot C."/>
            <person name="O'Bleness M."/>
            <person name="Paule C.R."/>
            <person name="Poulain J."/>
            <person name="Prion F."/>
            <person name="Qin B."/>
            <person name="Qu C."/>
            <person name="Retzel E.F."/>
            <person name="Riddle C."/>
            <person name="Sallet E."/>
            <person name="Samain S."/>
            <person name="Samson N."/>
            <person name="Sanders I."/>
            <person name="Saurat O."/>
            <person name="Scarpelli C."/>
            <person name="Schiex T."/>
            <person name="Segurens B."/>
            <person name="Severin A.J."/>
            <person name="Sherrier D.J."/>
            <person name="Shi R."/>
            <person name="Sims S."/>
            <person name="Singer S.R."/>
            <person name="Sinharoy S."/>
            <person name="Sterck L."/>
            <person name="Viollet A."/>
            <person name="Wang B.B."/>
            <person name="Wang K."/>
            <person name="Wang M."/>
            <person name="Wang X."/>
            <person name="Warfsmann J."/>
            <person name="Weissenbach J."/>
            <person name="White D.D."/>
            <person name="White J.D."/>
            <person name="Wiley G.B."/>
            <person name="Wincker P."/>
            <person name="Xing Y."/>
            <person name="Yang L."/>
            <person name="Yao Z."/>
            <person name="Ying F."/>
            <person name="Zhai J."/>
            <person name="Zhou L."/>
            <person name="Zuber A."/>
            <person name="Denarie J."/>
            <person name="Dixon R.A."/>
            <person name="May G.D."/>
            <person name="Schwartz D.C."/>
            <person name="Rogers J."/>
            <person name="Quetier F."/>
            <person name="Town C.D."/>
            <person name="Roe B.A."/>
        </authorList>
    </citation>
    <scope>NUCLEOTIDE SEQUENCE [LARGE SCALE GENOMIC DNA]</scope>
    <source>
        <strain evidence="3">A17</strain>
        <strain evidence="4 5">cv. Jemalong A17</strain>
    </source>
</reference>
<feature type="non-terminal residue" evidence="3">
    <location>
        <position position="1"/>
    </location>
</feature>
<dbReference type="Proteomes" id="UP000002051">
    <property type="component" value="Unassembled WGS sequence"/>
</dbReference>
<dbReference type="InterPro" id="IPR041468">
    <property type="entry name" value="HTH_ParB/Spo0J"/>
</dbReference>
<evidence type="ECO:0000313" key="4">
    <source>
        <dbReference type="EnsemblPlants" id="KEH15550"/>
    </source>
</evidence>
<gene>
    <name evidence="3" type="ORF">MTR_0835s0010</name>
</gene>
<dbReference type="PANTHER" id="PTHR33375">
    <property type="entry name" value="CHROMOSOME-PARTITIONING PROTEIN PARB-RELATED"/>
    <property type="match status" value="1"/>
</dbReference>
<evidence type="ECO:0000256" key="1">
    <source>
        <dbReference type="SAM" id="MobiDB-lite"/>
    </source>
</evidence>
<dbReference type="HOGENOM" id="CLU_405784_0_0_1"/>
<dbReference type="EnsemblPlants" id="KEH15550">
    <property type="protein sequence ID" value="KEH15550"/>
    <property type="gene ID" value="MTR_0835s0010"/>
</dbReference>
<dbReference type="PANTHER" id="PTHR33375:SF1">
    <property type="entry name" value="CHROMOSOME-PARTITIONING PROTEIN PARB-RELATED"/>
    <property type="match status" value="1"/>
</dbReference>
<name>A0A072TPP5_MEDTR</name>
<evidence type="ECO:0000259" key="2">
    <source>
        <dbReference type="Pfam" id="PF17762"/>
    </source>
</evidence>
<dbReference type="AlphaFoldDB" id="A0A072TPP5"/>
<sequence length="678" mass="71736">VPIAYIKELPDFNVRVHDEAYDQHIDFLAESIRLNGFYQDKPLAGYVASVGGKNVIYLTDGYSRFKGVKRAIERGANITTLPMVFKPASTSLEDLTVALVTSNEGKPLTPFEKGIVCKRLEGYGMEIDEIASRLKISALYVGQLLRLMGLPGKIRKMVQEGKISAENALAAQKKHGDQAVTVLETASALAKASGKTRVTGKNLPGAQLDKVVKKQAPAMADTLRSVKADPGYTALAPEIREKLESLLTAIDAAKGPSRDDPQDAAEPATTTGEASAASQYRVISCPLLPSPTLLSEGSAGDFFAVSVQVETWPEPVASLECCQIGSVDRRVPNCSEGVCMSSSTLTPEFDQRCCSLRAAPDTSDWLKAAIGALICKDPVDAVNDAELLLEQDGGADSASSVAPPNRRNVGMCHHRTRTQTMRKTLFTLAAVLFVTSLAACSNMQLMGGGKSPDSTAVAGSNAPTADSMHHCSTPLGTLAVYEDQRSPWYQLLTSQYQLPSTVPVLKLLVQQSNCFVIVDRGNALDTAIGERALGAAGEIRATSRIKKGRMVAADYTMTPSITFSSQNAGSLGGVLSMIPVVGNYAAQVAGQINTKSASTTLTLVDNRSTVQVAAATGSARNMDIGALGSIMSTHTGGTIAGYADTPEGKVIVAAFTDSLNNLVDSLKQYKTQHVKGGL</sequence>
<feature type="domain" description="ParB/Spo0J HTH" evidence="2">
    <location>
        <begin position="108"/>
        <end position="169"/>
    </location>
</feature>
<dbReference type="SUPFAM" id="SSF109709">
    <property type="entry name" value="KorB DNA-binding domain-like"/>
    <property type="match status" value="1"/>
</dbReference>
<dbReference type="Pfam" id="PF17762">
    <property type="entry name" value="HTH_ParB"/>
    <property type="match status" value="1"/>
</dbReference>
<dbReference type="Gene3D" id="1.10.10.2830">
    <property type="match status" value="1"/>
</dbReference>
<dbReference type="EMBL" id="KL403559">
    <property type="protein sequence ID" value="KEH15550.1"/>
    <property type="molecule type" value="Genomic_DNA"/>
</dbReference>
<feature type="region of interest" description="Disordered" evidence="1">
    <location>
        <begin position="253"/>
        <end position="273"/>
    </location>
</feature>
<dbReference type="InterPro" id="IPR050336">
    <property type="entry name" value="Chromosome_partition/occlusion"/>
</dbReference>
<evidence type="ECO:0000313" key="3">
    <source>
        <dbReference type="EMBL" id="KEH15550.1"/>
    </source>
</evidence>
<protein>
    <submittedName>
        <fullName evidence="3">Curli production assembly/transport component CsgG</fullName>
    </submittedName>
</protein>
<accession>A0A072TPP5</accession>
<organism evidence="3 5">
    <name type="scientific">Medicago truncatula</name>
    <name type="common">Barrel medic</name>
    <name type="synonym">Medicago tribuloides</name>
    <dbReference type="NCBI Taxonomy" id="3880"/>
    <lineage>
        <taxon>Eukaryota</taxon>
        <taxon>Viridiplantae</taxon>
        <taxon>Streptophyta</taxon>
        <taxon>Embryophyta</taxon>
        <taxon>Tracheophyta</taxon>
        <taxon>Spermatophyta</taxon>
        <taxon>Magnoliopsida</taxon>
        <taxon>eudicotyledons</taxon>
        <taxon>Gunneridae</taxon>
        <taxon>Pentapetalae</taxon>
        <taxon>rosids</taxon>
        <taxon>fabids</taxon>
        <taxon>Fabales</taxon>
        <taxon>Fabaceae</taxon>
        <taxon>Papilionoideae</taxon>
        <taxon>50 kb inversion clade</taxon>
        <taxon>NPAAA clade</taxon>
        <taxon>Hologalegina</taxon>
        <taxon>IRL clade</taxon>
        <taxon>Trifolieae</taxon>
        <taxon>Medicago</taxon>
    </lineage>
</organism>
<evidence type="ECO:0000313" key="5">
    <source>
        <dbReference type="Proteomes" id="UP000002051"/>
    </source>
</evidence>
<reference evidence="4" key="3">
    <citation type="submission" date="2015-06" db="UniProtKB">
        <authorList>
            <consortium name="EnsemblPlants"/>
        </authorList>
    </citation>
    <scope>IDENTIFICATION</scope>
    <source>
        <strain evidence="4">cv. Jemalong A17</strain>
    </source>
</reference>
<proteinExistence type="predicted"/>
<keyword evidence="5" id="KW-1185">Reference proteome</keyword>
<feature type="non-terminal residue" evidence="3">
    <location>
        <position position="678"/>
    </location>
</feature>
<reference evidence="3 5" key="2">
    <citation type="journal article" date="2014" name="BMC Genomics">
        <title>An improved genome release (version Mt4.0) for the model legume Medicago truncatula.</title>
        <authorList>
            <person name="Tang H."/>
            <person name="Krishnakumar V."/>
            <person name="Bidwell S."/>
            <person name="Rosen B."/>
            <person name="Chan A."/>
            <person name="Zhou S."/>
            <person name="Gentzbittel L."/>
            <person name="Childs K.L."/>
            <person name="Yandell M."/>
            <person name="Gundlach H."/>
            <person name="Mayer K.F."/>
            <person name="Schwartz D.C."/>
            <person name="Town C.D."/>
        </authorList>
    </citation>
    <scope>GENOME REANNOTATION</scope>
    <source>
        <strain evidence="3">A17</strain>
        <strain evidence="4 5">cv. Jemalong A17</strain>
    </source>
</reference>